<evidence type="ECO:0000313" key="2">
    <source>
        <dbReference type="Proteomes" id="UP001321479"/>
    </source>
</evidence>
<sequence length="68" mass="7810">MFRFNLASRSKFIKNLANKNIFGIIVELAFDDIICNDDITSDIDNTNNLIIPKFDIDIPITHKLTIEI</sequence>
<name>A0ABM7NTF9_9VIRU</name>
<accession>A0ABM7NTF9</accession>
<dbReference type="EMBL" id="AP024483">
    <property type="protein sequence ID" value="BCS83357.1"/>
    <property type="molecule type" value="Genomic_DNA"/>
</dbReference>
<dbReference type="GeneID" id="80558562"/>
<dbReference type="Proteomes" id="UP001321479">
    <property type="component" value="Segment"/>
</dbReference>
<keyword evidence="2" id="KW-1185">Reference proteome</keyword>
<reference evidence="1 2" key="1">
    <citation type="submission" date="2021-02" db="EMBL/GenBank/DDBJ databases">
        <title>Cotonvirus japonicus, which uses Golgi apparatus of host cells for its virion factory, phylogenetically links tailed tupanvirus and icosahedral mimivirus.</title>
        <authorList>
            <person name="Takahashi H."/>
            <person name="Fukaya S."/>
            <person name="Song C."/>
            <person name="Murata K."/>
            <person name="Takemura M."/>
        </authorList>
    </citation>
    <scope>NUCLEOTIDE SEQUENCE [LARGE SCALE GENOMIC DNA]</scope>
</reference>
<protein>
    <submittedName>
        <fullName evidence="1">Uncharacterized protein</fullName>
    </submittedName>
</protein>
<dbReference type="RefSeq" id="YP_010841965.1">
    <property type="nucleotide sequence ID" value="NC_079139.1"/>
</dbReference>
<evidence type="ECO:0000313" key="1">
    <source>
        <dbReference type="EMBL" id="BCS83357.1"/>
    </source>
</evidence>
<organism evidence="1 2">
    <name type="scientific">Cotonvirus japonicus</name>
    <dbReference type="NCBI Taxonomy" id="2811091"/>
    <lineage>
        <taxon>Viruses</taxon>
        <taxon>Varidnaviria</taxon>
        <taxon>Bamfordvirae</taxon>
        <taxon>Nucleocytoviricota</taxon>
        <taxon>Megaviricetes</taxon>
        <taxon>Imitervirales</taxon>
        <taxon>Mimiviridae</taxon>
        <taxon>Megamimivirinae</taxon>
        <taxon>Cotonvirus</taxon>
        <taxon>Cotonvirus japonicum</taxon>
    </lineage>
</organism>
<proteinExistence type="predicted"/>